<name>A0A0E0QE33_ORYRU</name>
<protein>
    <submittedName>
        <fullName evidence="1">Uncharacterized protein</fullName>
    </submittedName>
</protein>
<keyword evidence="2" id="KW-1185">Reference proteome</keyword>
<accession>A0A0E0QE33</accession>
<dbReference type="AlphaFoldDB" id="A0A0E0QE33"/>
<evidence type="ECO:0000313" key="2">
    <source>
        <dbReference type="Proteomes" id="UP000008022"/>
    </source>
</evidence>
<evidence type="ECO:0000313" key="1">
    <source>
        <dbReference type="EnsemblPlants" id="ORUFI08G02520.1"/>
    </source>
</evidence>
<dbReference type="HOGENOM" id="CLU_2658422_0_0_1"/>
<proteinExistence type="predicted"/>
<reference evidence="2" key="1">
    <citation type="submission" date="2013-06" db="EMBL/GenBank/DDBJ databases">
        <authorList>
            <person name="Zhao Q."/>
        </authorList>
    </citation>
    <scope>NUCLEOTIDE SEQUENCE</scope>
    <source>
        <strain evidence="2">cv. W1943</strain>
    </source>
</reference>
<reference evidence="1" key="2">
    <citation type="submission" date="2015-06" db="UniProtKB">
        <authorList>
            <consortium name="EnsemblPlants"/>
        </authorList>
    </citation>
    <scope>IDENTIFICATION</scope>
</reference>
<dbReference type="EnsemblPlants" id="ORUFI08G02520.1">
    <property type="protein sequence ID" value="ORUFI08G02520.1"/>
    <property type="gene ID" value="ORUFI08G02520"/>
</dbReference>
<dbReference type="Proteomes" id="UP000008022">
    <property type="component" value="Unassembled WGS sequence"/>
</dbReference>
<dbReference type="OMA" id="TMADDAQ"/>
<sequence>MEVCEGGSDDGGRGSGTSVVVDLVLETSVTTDLVLGTSVAAELVLPASGVAGPLATMANDAQELCDNDDGGNNGLR</sequence>
<dbReference type="Gramene" id="ORUFI08G02520.1">
    <property type="protein sequence ID" value="ORUFI08G02520.1"/>
    <property type="gene ID" value="ORUFI08G02520"/>
</dbReference>
<organism evidence="1 2">
    <name type="scientific">Oryza rufipogon</name>
    <name type="common">Brownbeard rice</name>
    <name type="synonym">Asian wild rice</name>
    <dbReference type="NCBI Taxonomy" id="4529"/>
    <lineage>
        <taxon>Eukaryota</taxon>
        <taxon>Viridiplantae</taxon>
        <taxon>Streptophyta</taxon>
        <taxon>Embryophyta</taxon>
        <taxon>Tracheophyta</taxon>
        <taxon>Spermatophyta</taxon>
        <taxon>Magnoliopsida</taxon>
        <taxon>Liliopsida</taxon>
        <taxon>Poales</taxon>
        <taxon>Poaceae</taxon>
        <taxon>BOP clade</taxon>
        <taxon>Oryzoideae</taxon>
        <taxon>Oryzeae</taxon>
        <taxon>Oryzinae</taxon>
        <taxon>Oryza</taxon>
    </lineage>
</organism>